<evidence type="ECO:0000313" key="1">
    <source>
        <dbReference type="EMBL" id="MPC99651.1"/>
    </source>
</evidence>
<name>A0A5B7JNX0_PORTR</name>
<dbReference type="EMBL" id="VSRR010119269">
    <property type="protein sequence ID" value="MPC99651.1"/>
    <property type="molecule type" value="Genomic_DNA"/>
</dbReference>
<protein>
    <submittedName>
        <fullName evidence="1">Uncharacterized protein</fullName>
    </submittedName>
</protein>
<gene>
    <name evidence="1" type="ORF">E2C01_095078</name>
</gene>
<dbReference type="AlphaFoldDB" id="A0A5B7JNX0"/>
<accession>A0A5B7JNX0</accession>
<keyword evidence="2" id="KW-1185">Reference proteome</keyword>
<sequence>MECLQYSIQFCSNGRHGCREPPGNLSVSVEIGRDVVTDEKPTSRPAAIDSPITINMNSLNVWVLRQFSHEHVLQHMREPFPLELMQRVNINTDTMRVPGGL</sequence>
<reference evidence="1 2" key="1">
    <citation type="submission" date="2019-05" db="EMBL/GenBank/DDBJ databases">
        <title>Another draft genome of Portunus trituberculatus and its Hox gene families provides insights of decapod evolution.</title>
        <authorList>
            <person name="Jeong J.-H."/>
            <person name="Song I."/>
            <person name="Kim S."/>
            <person name="Choi T."/>
            <person name="Kim D."/>
            <person name="Ryu S."/>
            <person name="Kim W."/>
        </authorList>
    </citation>
    <scope>NUCLEOTIDE SEQUENCE [LARGE SCALE GENOMIC DNA]</scope>
    <source>
        <tissue evidence="1">Muscle</tissue>
    </source>
</reference>
<evidence type="ECO:0000313" key="2">
    <source>
        <dbReference type="Proteomes" id="UP000324222"/>
    </source>
</evidence>
<comment type="caution">
    <text evidence="1">The sequence shown here is derived from an EMBL/GenBank/DDBJ whole genome shotgun (WGS) entry which is preliminary data.</text>
</comment>
<proteinExistence type="predicted"/>
<dbReference type="Proteomes" id="UP000324222">
    <property type="component" value="Unassembled WGS sequence"/>
</dbReference>
<organism evidence="1 2">
    <name type="scientific">Portunus trituberculatus</name>
    <name type="common">Swimming crab</name>
    <name type="synonym">Neptunus trituberculatus</name>
    <dbReference type="NCBI Taxonomy" id="210409"/>
    <lineage>
        <taxon>Eukaryota</taxon>
        <taxon>Metazoa</taxon>
        <taxon>Ecdysozoa</taxon>
        <taxon>Arthropoda</taxon>
        <taxon>Crustacea</taxon>
        <taxon>Multicrustacea</taxon>
        <taxon>Malacostraca</taxon>
        <taxon>Eumalacostraca</taxon>
        <taxon>Eucarida</taxon>
        <taxon>Decapoda</taxon>
        <taxon>Pleocyemata</taxon>
        <taxon>Brachyura</taxon>
        <taxon>Eubrachyura</taxon>
        <taxon>Portunoidea</taxon>
        <taxon>Portunidae</taxon>
        <taxon>Portuninae</taxon>
        <taxon>Portunus</taxon>
    </lineage>
</organism>